<reference evidence="1" key="1">
    <citation type="journal article" date="2023" name="Nat. Commun.">
        <title>Diploid and tetraploid genomes of Acorus and the evolution of monocots.</title>
        <authorList>
            <person name="Ma L."/>
            <person name="Liu K.W."/>
            <person name="Li Z."/>
            <person name="Hsiao Y.Y."/>
            <person name="Qi Y."/>
            <person name="Fu T."/>
            <person name="Tang G.D."/>
            <person name="Zhang D."/>
            <person name="Sun W.H."/>
            <person name="Liu D.K."/>
            <person name="Li Y."/>
            <person name="Chen G.Z."/>
            <person name="Liu X.D."/>
            <person name="Liao X.Y."/>
            <person name="Jiang Y.T."/>
            <person name="Yu X."/>
            <person name="Hao Y."/>
            <person name="Huang J."/>
            <person name="Zhao X.W."/>
            <person name="Ke S."/>
            <person name="Chen Y.Y."/>
            <person name="Wu W.L."/>
            <person name="Hsu J.L."/>
            <person name="Lin Y.F."/>
            <person name="Huang M.D."/>
            <person name="Li C.Y."/>
            <person name="Huang L."/>
            <person name="Wang Z.W."/>
            <person name="Zhao X."/>
            <person name="Zhong W.Y."/>
            <person name="Peng D.H."/>
            <person name="Ahmad S."/>
            <person name="Lan S."/>
            <person name="Zhang J.S."/>
            <person name="Tsai W.C."/>
            <person name="Van de Peer Y."/>
            <person name="Liu Z.J."/>
        </authorList>
    </citation>
    <scope>NUCLEOTIDE SEQUENCE</scope>
    <source>
        <strain evidence="1">SCP</strain>
    </source>
</reference>
<dbReference type="Proteomes" id="UP001179952">
    <property type="component" value="Unassembled WGS sequence"/>
</dbReference>
<evidence type="ECO:0000313" key="2">
    <source>
        <dbReference type="Proteomes" id="UP001179952"/>
    </source>
</evidence>
<proteinExistence type="predicted"/>
<dbReference type="AlphaFoldDB" id="A0AAV9ARA7"/>
<evidence type="ECO:0000313" key="1">
    <source>
        <dbReference type="EMBL" id="KAK1266647.1"/>
    </source>
</evidence>
<comment type="caution">
    <text evidence="1">The sequence shown here is derived from an EMBL/GenBank/DDBJ whole genome shotgun (WGS) entry which is preliminary data.</text>
</comment>
<name>A0AAV9ARA7_ACOGR</name>
<gene>
    <name evidence="1" type="ORF">QJS04_geneDACA015365</name>
</gene>
<reference evidence="1" key="2">
    <citation type="submission" date="2023-06" db="EMBL/GenBank/DDBJ databases">
        <authorList>
            <person name="Ma L."/>
            <person name="Liu K.-W."/>
            <person name="Li Z."/>
            <person name="Hsiao Y.-Y."/>
            <person name="Qi Y."/>
            <person name="Fu T."/>
            <person name="Tang G."/>
            <person name="Zhang D."/>
            <person name="Sun W.-H."/>
            <person name="Liu D.-K."/>
            <person name="Li Y."/>
            <person name="Chen G.-Z."/>
            <person name="Liu X.-D."/>
            <person name="Liao X.-Y."/>
            <person name="Jiang Y.-T."/>
            <person name="Yu X."/>
            <person name="Hao Y."/>
            <person name="Huang J."/>
            <person name="Zhao X.-W."/>
            <person name="Ke S."/>
            <person name="Chen Y.-Y."/>
            <person name="Wu W.-L."/>
            <person name="Hsu J.-L."/>
            <person name="Lin Y.-F."/>
            <person name="Huang M.-D."/>
            <person name="Li C.-Y."/>
            <person name="Huang L."/>
            <person name="Wang Z.-W."/>
            <person name="Zhao X."/>
            <person name="Zhong W.-Y."/>
            <person name="Peng D.-H."/>
            <person name="Ahmad S."/>
            <person name="Lan S."/>
            <person name="Zhang J.-S."/>
            <person name="Tsai W.-C."/>
            <person name="Van De Peer Y."/>
            <person name="Liu Z.-J."/>
        </authorList>
    </citation>
    <scope>NUCLEOTIDE SEQUENCE</scope>
    <source>
        <strain evidence="1">SCP</strain>
        <tissue evidence="1">Leaves</tissue>
    </source>
</reference>
<sequence length="88" mass="10081">MEPLFQRLGKQIFKTGFLNYRKTRKRTAEENIQKAIKAVTESAENATLEGKTFFVSRVNVGLDTTAVREAILRIMEKDDDVLTAHRHS</sequence>
<protein>
    <submittedName>
        <fullName evidence="1">Uncharacterized protein</fullName>
    </submittedName>
</protein>
<dbReference type="EMBL" id="JAUJYN010000007">
    <property type="protein sequence ID" value="KAK1266647.1"/>
    <property type="molecule type" value="Genomic_DNA"/>
</dbReference>
<organism evidence="1 2">
    <name type="scientific">Acorus gramineus</name>
    <name type="common">Dwarf sweet flag</name>
    <dbReference type="NCBI Taxonomy" id="55184"/>
    <lineage>
        <taxon>Eukaryota</taxon>
        <taxon>Viridiplantae</taxon>
        <taxon>Streptophyta</taxon>
        <taxon>Embryophyta</taxon>
        <taxon>Tracheophyta</taxon>
        <taxon>Spermatophyta</taxon>
        <taxon>Magnoliopsida</taxon>
        <taxon>Liliopsida</taxon>
        <taxon>Acoraceae</taxon>
        <taxon>Acorus</taxon>
    </lineage>
</organism>
<accession>A0AAV9ARA7</accession>
<keyword evidence="2" id="KW-1185">Reference proteome</keyword>